<sequence>MGEESVKTQTSESLEQAERLPLTARDEPAKEGRSLVFLGAGRAALAVFGRLKQTDTLRINKFYATTRSAERALHLQGLGIEPIICSAFSELSVSASLRSRLQAACRQSYVLVSFPPDGISDKLYRDLLQEIPLAGLIYISSTGVYGKQQGIIDEHTEVDKAEESARPRLEAEEIWRSLDALTLRAPGLYDFEYGLHLRLLSGQYRLPGDGKNYVSRIHLKDLAKIIEAGFLRGRAGSTYVVGDLKPETHLNLVSYLCEKLGLSMPDSVPLGSVHHTLRGNRQVNGRKVLEDLKVSLDFPTYIEGYRDCLNRYTGSSS</sequence>
<gene>
    <name evidence="2" type="ORF">J0M35_06940</name>
</gene>
<name>A0A8J7PE37_9BACT</name>
<evidence type="ECO:0000256" key="1">
    <source>
        <dbReference type="SAM" id="MobiDB-lite"/>
    </source>
</evidence>
<dbReference type="AlphaFoldDB" id="A0A8J7PE37"/>
<accession>A0A8J7PE37</accession>
<dbReference type="Proteomes" id="UP000664277">
    <property type="component" value="Unassembled WGS sequence"/>
</dbReference>
<comment type="caution">
    <text evidence="2">The sequence shown here is derived from an EMBL/GenBank/DDBJ whole genome shotgun (WGS) entry which is preliminary data.</text>
</comment>
<reference evidence="2" key="1">
    <citation type="submission" date="2021-02" db="EMBL/GenBank/DDBJ databases">
        <title>Genome-Resolved Metagenomics of a Microbial Community Performing Photosynthetic Biological Nutrient Removal.</title>
        <authorList>
            <person name="Mcdaniel E.A."/>
        </authorList>
    </citation>
    <scope>NUCLEOTIDE SEQUENCE</scope>
    <source>
        <strain evidence="2">UWPOB_OBS1</strain>
    </source>
</reference>
<evidence type="ECO:0000313" key="2">
    <source>
        <dbReference type="EMBL" id="MBN8660083.1"/>
    </source>
</evidence>
<dbReference type="EMBL" id="JAFLCK010000007">
    <property type="protein sequence ID" value="MBN8660083.1"/>
    <property type="molecule type" value="Genomic_DNA"/>
</dbReference>
<dbReference type="Gene3D" id="3.40.50.720">
    <property type="entry name" value="NAD(P)-binding Rossmann-like Domain"/>
    <property type="match status" value="1"/>
</dbReference>
<dbReference type="SUPFAM" id="SSF51735">
    <property type="entry name" value="NAD(P)-binding Rossmann-fold domains"/>
    <property type="match status" value="1"/>
</dbReference>
<evidence type="ECO:0000313" key="3">
    <source>
        <dbReference type="Proteomes" id="UP000664277"/>
    </source>
</evidence>
<evidence type="ECO:0008006" key="4">
    <source>
        <dbReference type="Google" id="ProtNLM"/>
    </source>
</evidence>
<proteinExistence type="predicted"/>
<feature type="region of interest" description="Disordered" evidence="1">
    <location>
        <begin position="1"/>
        <end position="25"/>
    </location>
</feature>
<dbReference type="InterPro" id="IPR036291">
    <property type="entry name" value="NAD(P)-bd_dom_sf"/>
</dbReference>
<protein>
    <recommendedName>
        <fullName evidence="4">Nucleoside-diphosphate-sugar epimerase</fullName>
    </recommendedName>
</protein>
<organism evidence="2 3">
    <name type="scientific">Candidatus Obscuribacter phosphatis</name>
    <dbReference type="NCBI Taxonomy" id="1906157"/>
    <lineage>
        <taxon>Bacteria</taxon>
        <taxon>Bacillati</taxon>
        <taxon>Candidatus Melainabacteria</taxon>
        <taxon>Candidatus Obscuribacterales</taxon>
        <taxon>Candidatus Obscuribacteraceae</taxon>
        <taxon>Candidatus Obscuribacter</taxon>
    </lineage>
</organism>